<accession>A0ABY7MSF5</accession>
<feature type="signal peptide" evidence="1">
    <location>
        <begin position="1"/>
        <end position="20"/>
    </location>
</feature>
<reference evidence="2" key="1">
    <citation type="submission" date="2021-12" db="EMBL/GenBank/DDBJ databases">
        <title>Bradyrhizobium xenonodulans sp. nov.</title>
        <authorList>
            <person name="Claassens R."/>
            <person name="Venter S.N."/>
            <person name="Beukes C.W."/>
            <person name="Stepkowski T."/>
            <person name="Steenkamp E.T."/>
        </authorList>
    </citation>
    <scope>NUCLEOTIDE SEQUENCE</scope>
    <source>
        <strain evidence="2">14AB</strain>
    </source>
</reference>
<evidence type="ECO:0000313" key="3">
    <source>
        <dbReference type="Proteomes" id="UP001179614"/>
    </source>
</evidence>
<keyword evidence="1" id="KW-0732">Signal</keyword>
<dbReference type="Proteomes" id="UP001179614">
    <property type="component" value="Chromosome"/>
</dbReference>
<organism evidence="2 3">
    <name type="scientific">Bradyrhizobium xenonodulans</name>
    <dbReference type="NCBI Taxonomy" id="2736875"/>
    <lineage>
        <taxon>Bacteria</taxon>
        <taxon>Pseudomonadati</taxon>
        <taxon>Pseudomonadota</taxon>
        <taxon>Alphaproteobacteria</taxon>
        <taxon>Hyphomicrobiales</taxon>
        <taxon>Nitrobacteraceae</taxon>
        <taxon>Bradyrhizobium</taxon>
    </lineage>
</organism>
<keyword evidence="3" id="KW-1185">Reference proteome</keyword>
<sequence>MMTRLLPVAFLAIVVSTCSAVPALIAAEVVRDEATGLTVTPPDGYAVQREEPPAVHAAVRFAIRKPLDPPSTGCTVEAQLLPAIDSADRGLARTLSARSQQGKTSWRDKALLQIMSSVLVQASRPFSQDGIEALQVDGWPREATDASGSKVDRTMQVRIVVLKLDNGYVNVTCRAGTAAFPARRAEFEQVVRGVKTSR</sequence>
<dbReference type="EMBL" id="CP089391">
    <property type="protein sequence ID" value="WBL81351.1"/>
    <property type="molecule type" value="Genomic_DNA"/>
</dbReference>
<dbReference type="RefSeq" id="WP_270169851.1">
    <property type="nucleotide sequence ID" value="NZ_CP089391.1"/>
</dbReference>
<proteinExistence type="predicted"/>
<evidence type="ECO:0000256" key="1">
    <source>
        <dbReference type="SAM" id="SignalP"/>
    </source>
</evidence>
<protein>
    <submittedName>
        <fullName evidence="2">Uncharacterized protein</fullName>
    </submittedName>
</protein>
<gene>
    <name evidence="2" type="ORF">I3J27_13325</name>
</gene>
<feature type="chain" id="PRO_5046172860" evidence="1">
    <location>
        <begin position="21"/>
        <end position="198"/>
    </location>
</feature>
<name>A0ABY7MSF5_9BRAD</name>
<evidence type="ECO:0000313" key="2">
    <source>
        <dbReference type="EMBL" id="WBL81351.1"/>
    </source>
</evidence>